<gene>
    <name evidence="6" type="ORF">HD594_001249</name>
</gene>
<keyword evidence="4" id="KW-1133">Transmembrane helix</keyword>
<keyword evidence="4" id="KW-0812">Transmembrane</keyword>
<reference evidence="6 7" key="1">
    <citation type="submission" date="2020-08" db="EMBL/GenBank/DDBJ databases">
        <title>Sequencing the genomes of 1000 actinobacteria strains.</title>
        <authorList>
            <person name="Klenk H.-P."/>
        </authorList>
    </citation>
    <scope>NUCLEOTIDE SEQUENCE [LARGE SCALE GENOMIC DNA]</scope>
    <source>
        <strain evidence="6 7">DSM 12511</strain>
    </source>
</reference>
<dbReference type="EMBL" id="JACHML010000001">
    <property type="protein sequence ID" value="MBB6390936.1"/>
    <property type="molecule type" value="Genomic_DNA"/>
</dbReference>
<dbReference type="SUPFAM" id="SSF50199">
    <property type="entry name" value="Staphylococcal nuclease"/>
    <property type="match status" value="1"/>
</dbReference>
<name>A0A7X0FP01_9MICO</name>
<evidence type="ECO:0000313" key="7">
    <source>
        <dbReference type="Proteomes" id="UP000537775"/>
    </source>
</evidence>
<accession>A0A7X0FP01</accession>
<organism evidence="6 7">
    <name type="scientific">Microbacterium thalassium</name>
    <dbReference type="NCBI Taxonomy" id="362649"/>
    <lineage>
        <taxon>Bacteria</taxon>
        <taxon>Bacillati</taxon>
        <taxon>Actinomycetota</taxon>
        <taxon>Actinomycetes</taxon>
        <taxon>Micrococcales</taxon>
        <taxon>Microbacteriaceae</taxon>
        <taxon>Microbacterium</taxon>
    </lineage>
</organism>
<dbReference type="RefSeq" id="WP_184750129.1">
    <property type="nucleotide sequence ID" value="NZ_BAAAJR010000003.1"/>
</dbReference>
<dbReference type="Proteomes" id="UP000537775">
    <property type="component" value="Unassembled WGS sequence"/>
</dbReference>
<proteinExistence type="predicted"/>
<keyword evidence="2" id="KW-0255">Endonuclease</keyword>
<keyword evidence="1" id="KW-0540">Nuclease</keyword>
<dbReference type="Gene3D" id="2.40.50.90">
    <property type="match status" value="1"/>
</dbReference>
<dbReference type="PANTHER" id="PTHR12302:SF3">
    <property type="entry name" value="SERINE_THREONINE-PROTEIN KINASE 31"/>
    <property type="match status" value="1"/>
</dbReference>
<evidence type="ECO:0000313" key="6">
    <source>
        <dbReference type="EMBL" id="MBB6390936.1"/>
    </source>
</evidence>
<evidence type="ECO:0000256" key="3">
    <source>
        <dbReference type="ARBA" id="ARBA00022801"/>
    </source>
</evidence>
<sequence>MDRSARRPRRTGALGASIAIIAVVVAALAWLSLSGLLEPRDDGAPPAPVAQTPAPAVTGPPADAFAITVEHIIDGDTVKASAQEPNPVMPDAEAVSVRLIGIDTPETYPDEECWGSEATEALRDLAPEGSTLWAAPDTEWHDRYGRVLLYLWTPDGVFVNEQLIDAGAAEALRVAPNDSYAELFAGAEAAASTAGAGQWSACS</sequence>
<keyword evidence="4" id="KW-0472">Membrane</keyword>
<dbReference type="GO" id="GO:1990599">
    <property type="term" value="F:3' overhang single-stranded DNA endodeoxyribonuclease activity"/>
    <property type="evidence" value="ECO:0007669"/>
    <property type="project" value="UniProtKB-EC"/>
</dbReference>
<feature type="domain" description="TNase-like" evidence="5">
    <location>
        <begin position="63"/>
        <end position="201"/>
    </location>
</feature>
<dbReference type="PROSITE" id="PS50830">
    <property type="entry name" value="TNASE_3"/>
    <property type="match status" value="1"/>
</dbReference>
<dbReference type="Pfam" id="PF00565">
    <property type="entry name" value="SNase"/>
    <property type="match status" value="1"/>
</dbReference>
<dbReference type="PANTHER" id="PTHR12302">
    <property type="entry name" value="EBNA2 BINDING PROTEIN P100"/>
    <property type="match status" value="1"/>
</dbReference>
<dbReference type="InterPro" id="IPR016071">
    <property type="entry name" value="Staphylococal_nuclease_OB-fold"/>
</dbReference>
<dbReference type="SMART" id="SM00318">
    <property type="entry name" value="SNc"/>
    <property type="match status" value="1"/>
</dbReference>
<keyword evidence="3 6" id="KW-0378">Hydrolase</keyword>
<evidence type="ECO:0000259" key="5">
    <source>
        <dbReference type="PROSITE" id="PS50830"/>
    </source>
</evidence>
<dbReference type="AlphaFoldDB" id="A0A7X0FP01"/>
<dbReference type="InterPro" id="IPR035437">
    <property type="entry name" value="SNase_OB-fold_sf"/>
</dbReference>
<evidence type="ECO:0000256" key="1">
    <source>
        <dbReference type="ARBA" id="ARBA00022722"/>
    </source>
</evidence>
<keyword evidence="7" id="KW-1185">Reference proteome</keyword>
<protein>
    <submittedName>
        <fullName evidence="6">Micrococcal nuclease</fullName>
        <ecNumber evidence="6">3.1.31.1</ecNumber>
    </submittedName>
</protein>
<evidence type="ECO:0000256" key="2">
    <source>
        <dbReference type="ARBA" id="ARBA00022759"/>
    </source>
</evidence>
<feature type="transmembrane region" description="Helical" evidence="4">
    <location>
        <begin position="12"/>
        <end position="33"/>
    </location>
</feature>
<comment type="caution">
    <text evidence="6">The sequence shown here is derived from an EMBL/GenBank/DDBJ whole genome shotgun (WGS) entry which is preliminary data.</text>
</comment>
<dbReference type="EC" id="3.1.31.1" evidence="6"/>
<evidence type="ECO:0000256" key="4">
    <source>
        <dbReference type="SAM" id="Phobius"/>
    </source>
</evidence>